<dbReference type="PROSITE" id="PS51186">
    <property type="entry name" value="GNAT"/>
    <property type="match status" value="1"/>
</dbReference>
<dbReference type="Pfam" id="PF18014">
    <property type="entry name" value="Acetyltransf_18"/>
    <property type="match status" value="1"/>
</dbReference>
<evidence type="ECO:0000313" key="3">
    <source>
        <dbReference type="Proteomes" id="UP001491349"/>
    </source>
</evidence>
<keyword evidence="2" id="KW-0012">Acyltransferase</keyword>
<dbReference type="PANTHER" id="PTHR47237:SF1">
    <property type="entry name" value="SLL0310 PROTEIN"/>
    <property type="match status" value="1"/>
</dbReference>
<dbReference type="InterPro" id="IPR052729">
    <property type="entry name" value="Acyl/Acetyltrans_Enzymes"/>
</dbReference>
<evidence type="ECO:0000313" key="2">
    <source>
        <dbReference type="EMBL" id="MEK8180741.1"/>
    </source>
</evidence>
<dbReference type="CDD" id="cd04301">
    <property type="entry name" value="NAT_SF"/>
    <property type="match status" value="1"/>
</dbReference>
<protein>
    <submittedName>
        <fullName evidence="2">GNAT family N-acetyltransferase</fullName>
        <ecNumber evidence="2">2.3.1.-</ecNumber>
    </submittedName>
</protein>
<dbReference type="InterPro" id="IPR000182">
    <property type="entry name" value="GNAT_dom"/>
</dbReference>
<dbReference type="Pfam" id="PF00583">
    <property type="entry name" value="Acetyltransf_1"/>
    <property type="match status" value="1"/>
</dbReference>
<dbReference type="Gene3D" id="3.40.630.90">
    <property type="match status" value="1"/>
</dbReference>
<sequence>MKTSSLIFRRLTFKEFETLVNWAALEGWNPGLFDAEIFWATDPEGFYGYFEGDTLIGGGSIVSYDGEFGFMGFFIVHPDYRAKGIGRNLWQQRQDTLLARLQPNAAIGMDGVVAMQPFYQKGGFKIAYRDERYEKTGCFYPTNPLVQPCTEKDWKGINALDLECFGLRRKRFLKLWLEATNVKTFQYTVNESLLGFAVIRQCQTGYKIGPLFAENETVAAALYERCLSESIDKPVFLDIPVCNEAAVNLVQQYKATYVFECARMYYGTPPNSALKKIFGITSFELG</sequence>
<evidence type="ECO:0000259" key="1">
    <source>
        <dbReference type="PROSITE" id="PS51186"/>
    </source>
</evidence>
<dbReference type="PANTHER" id="PTHR47237">
    <property type="entry name" value="SLL0310 PROTEIN"/>
    <property type="match status" value="1"/>
</dbReference>
<dbReference type="InterPro" id="IPR016181">
    <property type="entry name" value="Acyl_CoA_acyltransferase"/>
</dbReference>
<dbReference type="GO" id="GO:0016746">
    <property type="term" value="F:acyltransferase activity"/>
    <property type="evidence" value="ECO:0007669"/>
    <property type="project" value="UniProtKB-KW"/>
</dbReference>
<organism evidence="2 3">
    <name type="scientific">Flavobacterium buctense</name>
    <dbReference type="NCBI Taxonomy" id="1648146"/>
    <lineage>
        <taxon>Bacteria</taxon>
        <taxon>Pseudomonadati</taxon>
        <taxon>Bacteroidota</taxon>
        <taxon>Flavobacteriia</taxon>
        <taxon>Flavobacteriales</taxon>
        <taxon>Flavobacteriaceae</taxon>
        <taxon>Flavobacterium</taxon>
    </lineage>
</organism>
<dbReference type="Gene3D" id="3.40.630.30">
    <property type="match status" value="1"/>
</dbReference>
<feature type="domain" description="N-acetyltransferase" evidence="1">
    <location>
        <begin position="6"/>
        <end position="146"/>
    </location>
</feature>
<dbReference type="EC" id="2.3.1.-" evidence="2"/>
<proteinExistence type="predicted"/>
<name>A0ABU9E2G0_9FLAO</name>
<dbReference type="EMBL" id="JBBPCB010000006">
    <property type="protein sequence ID" value="MEK8180741.1"/>
    <property type="molecule type" value="Genomic_DNA"/>
</dbReference>
<gene>
    <name evidence="2" type="ORF">WMW71_10360</name>
</gene>
<keyword evidence="3" id="KW-1185">Reference proteome</keyword>
<accession>A0ABU9E2G0</accession>
<comment type="caution">
    <text evidence="2">The sequence shown here is derived from an EMBL/GenBank/DDBJ whole genome shotgun (WGS) entry which is preliminary data.</text>
</comment>
<dbReference type="Proteomes" id="UP001491349">
    <property type="component" value="Unassembled WGS sequence"/>
</dbReference>
<dbReference type="SUPFAM" id="SSF55729">
    <property type="entry name" value="Acyl-CoA N-acyltransferases (Nat)"/>
    <property type="match status" value="1"/>
</dbReference>
<dbReference type="InterPro" id="IPR041496">
    <property type="entry name" value="YitH/HolE_GNAT"/>
</dbReference>
<reference evidence="2 3" key="1">
    <citation type="submission" date="2024-04" db="EMBL/GenBank/DDBJ databases">
        <title>draft genome sequnece of Flavobacterium buctense JCM 30750.</title>
        <authorList>
            <person name="Kim D.-U."/>
        </authorList>
    </citation>
    <scope>NUCLEOTIDE SEQUENCE [LARGE SCALE GENOMIC DNA]</scope>
    <source>
        <strain evidence="2 3">JCM 30750</strain>
    </source>
</reference>
<dbReference type="RefSeq" id="WP_187660852.1">
    <property type="nucleotide sequence ID" value="NZ_JACTAB010000006.1"/>
</dbReference>
<keyword evidence="2" id="KW-0808">Transferase</keyword>